<reference evidence="1 2" key="1">
    <citation type="journal article" date="2021" name="Plant Biotechnol. J.">
        <title>Multi-omics assisted identification of the key and species-specific regulatory components of drought-tolerant mechanisms in Gossypium stocksii.</title>
        <authorList>
            <person name="Yu D."/>
            <person name="Ke L."/>
            <person name="Zhang D."/>
            <person name="Wu Y."/>
            <person name="Sun Y."/>
            <person name="Mei J."/>
            <person name="Sun J."/>
            <person name="Sun Y."/>
        </authorList>
    </citation>
    <scope>NUCLEOTIDE SEQUENCE [LARGE SCALE GENOMIC DNA]</scope>
    <source>
        <strain evidence="2">cv. E1</strain>
        <tissue evidence="1">Leaf</tissue>
    </source>
</reference>
<proteinExistence type="predicted"/>
<accession>A0A9D3ZTF3</accession>
<protein>
    <submittedName>
        <fullName evidence="1">Uncharacterized protein</fullName>
    </submittedName>
</protein>
<evidence type="ECO:0000313" key="2">
    <source>
        <dbReference type="Proteomes" id="UP000828251"/>
    </source>
</evidence>
<dbReference type="Proteomes" id="UP000828251">
    <property type="component" value="Unassembled WGS sequence"/>
</dbReference>
<organism evidence="1 2">
    <name type="scientific">Gossypium stocksii</name>
    <dbReference type="NCBI Taxonomy" id="47602"/>
    <lineage>
        <taxon>Eukaryota</taxon>
        <taxon>Viridiplantae</taxon>
        <taxon>Streptophyta</taxon>
        <taxon>Embryophyta</taxon>
        <taxon>Tracheophyta</taxon>
        <taxon>Spermatophyta</taxon>
        <taxon>Magnoliopsida</taxon>
        <taxon>eudicotyledons</taxon>
        <taxon>Gunneridae</taxon>
        <taxon>Pentapetalae</taxon>
        <taxon>rosids</taxon>
        <taxon>malvids</taxon>
        <taxon>Malvales</taxon>
        <taxon>Malvaceae</taxon>
        <taxon>Malvoideae</taxon>
        <taxon>Gossypium</taxon>
    </lineage>
</organism>
<evidence type="ECO:0000313" key="1">
    <source>
        <dbReference type="EMBL" id="KAH1066051.1"/>
    </source>
</evidence>
<dbReference type="AlphaFoldDB" id="A0A9D3ZTF3"/>
<comment type="caution">
    <text evidence="1">The sequence shown here is derived from an EMBL/GenBank/DDBJ whole genome shotgun (WGS) entry which is preliminary data.</text>
</comment>
<sequence>MENSLDVDGICSLLEVEDGGGLRVDGDRNTKKVRFKEDHNREISYMLVEMRSSPLITWKDKLLGINSGNLDKKGLVSSGYCVDEDLEILEGDIDRSMVNGIPAIDFSKRI</sequence>
<name>A0A9D3ZTF3_9ROSI</name>
<dbReference type="EMBL" id="JAIQCV010000009">
    <property type="protein sequence ID" value="KAH1066051.1"/>
    <property type="molecule type" value="Genomic_DNA"/>
</dbReference>
<dbReference type="OrthoDB" id="964257at2759"/>
<keyword evidence="2" id="KW-1185">Reference proteome</keyword>
<gene>
    <name evidence="1" type="ORF">J1N35_031038</name>
</gene>